<dbReference type="GO" id="GO:0005634">
    <property type="term" value="C:nucleus"/>
    <property type="evidence" value="ECO:0007669"/>
    <property type="project" value="TreeGrafter"/>
</dbReference>
<dbReference type="PANTHER" id="PTHR21563">
    <property type="entry name" value="ZINC FINGER C3H1 DOMAIN-CONTAINING PROTEIN"/>
    <property type="match status" value="1"/>
</dbReference>
<evidence type="ECO:0000313" key="4">
    <source>
        <dbReference type="Proteomes" id="UP001058974"/>
    </source>
</evidence>
<proteinExistence type="predicted"/>
<protein>
    <submittedName>
        <fullName evidence="3">Uncharacterized protein</fullName>
    </submittedName>
</protein>
<feature type="signal peptide" evidence="2">
    <location>
        <begin position="1"/>
        <end position="22"/>
    </location>
</feature>
<feature type="chain" id="PRO_5038910144" evidence="2">
    <location>
        <begin position="23"/>
        <end position="407"/>
    </location>
</feature>
<feature type="region of interest" description="Disordered" evidence="1">
    <location>
        <begin position="350"/>
        <end position="407"/>
    </location>
</feature>
<dbReference type="EMBL" id="JAMSHJ010000007">
    <property type="protein sequence ID" value="KAI5386026.1"/>
    <property type="molecule type" value="Genomic_DNA"/>
</dbReference>
<name>A0A9D4VNR2_PEA</name>
<sequence>MSGSISSQYLTVLLMTAPLALSDVEIEIIDKLISAPMGVKVTWIENNVTVTGPPRDSSGRKVLQGIDINMNKMPDVAMTLAVVALSPSLLPLKSSPWTGHASDDKNLVISFSDDDSGSSDFEKGTAFSLERTVKRPNSSLEYSNKLQLPQNSRSLQKEMPKKLPSNHTIISSTTKILSLNSKGAGSWSLGQGSRARNFSIMNRTLASRERGRDQGAVSNDNKLQDLRHQIALRESELKLKTSQLSKESALVLGMNQNAMSLKNDKTKKNLPVSSGAAQLEPKEPDRKRMKLDTIHDTPQVVGGQQVPVVKSILPSKDSPCGNICPQEGNMVDHNQKEIPSCRGESTIIKSQRQPDNHLGNPLQIMPCKAREGGSNNIQLSEQHQPTEGTSFNSLSITCNRNTGSSYS</sequence>
<organism evidence="3 4">
    <name type="scientific">Pisum sativum</name>
    <name type="common">Garden pea</name>
    <name type="synonym">Lathyrus oleraceus</name>
    <dbReference type="NCBI Taxonomy" id="3888"/>
    <lineage>
        <taxon>Eukaryota</taxon>
        <taxon>Viridiplantae</taxon>
        <taxon>Streptophyta</taxon>
        <taxon>Embryophyta</taxon>
        <taxon>Tracheophyta</taxon>
        <taxon>Spermatophyta</taxon>
        <taxon>Magnoliopsida</taxon>
        <taxon>eudicotyledons</taxon>
        <taxon>Gunneridae</taxon>
        <taxon>Pentapetalae</taxon>
        <taxon>rosids</taxon>
        <taxon>fabids</taxon>
        <taxon>Fabales</taxon>
        <taxon>Fabaceae</taxon>
        <taxon>Papilionoideae</taxon>
        <taxon>50 kb inversion clade</taxon>
        <taxon>NPAAA clade</taxon>
        <taxon>Hologalegina</taxon>
        <taxon>IRL clade</taxon>
        <taxon>Fabeae</taxon>
        <taxon>Lathyrus</taxon>
    </lineage>
</organism>
<feature type="compositionally biased region" description="Polar residues" evidence="1">
    <location>
        <begin position="373"/>
        <end position="407"/>
    </location>
</feature>
<dbReference type="GO" id="GO:0016765">
    <property type="term" value="F:transferase activity, transferring alkyl or aryl (other than methyl) groups"/>
    <property type="evidence" value="ECO:0007669"/>
    <property type="project" value="InterPro"/>
</dbReference>
<dbReference type="InterPro" id="IPR036968">
    <property type="entry name" value="Enolpyruvate_Tfrase_sf"/>
</dbReference>
<evidence type="ECO:0000256" key="1">
    <source>
        <dbReference type="SAM" id="MobiDB-lite"/>
    </source>
</evidence>
<evidence type="ECO:0000256" key="2">
    <source>
        <dbReference type="SAM" id="SignalP"/>
    </source>
</evidence>
<dbReference type="SUPFAM" id="SSF55205">
    <property type="entry name" value="EPT/RTPC-like"/>
    <property type="match status" value="1"/>
</dbReference>
<comment type="caution">
    <text evidence="3">The sequence shown here is derived from an EMBL/GenBank/DDBJ whole genome shotgun (WGS) entry which is preliminary data.</text>
</comment>
<keyword evidence="4" id="KW-1185">Reference proteome</keyword>
<dbReference type="Gene3D" id="3.65.10.10">
    <property type="entry name" value="Enolpyruvate transferase domain"/>
    <property type="match status" value="1"/>
</dbReference>
<dbReference type="Proteomes" id="UP001058974">
    <property type="component" value="Chromosome 7"/>
</dbReference>
<evidence type="ECO:0000313" key="3">
    <source>
        <dbReference type="EMBL" id="KAI5386026.1"/>
    </source>
</evidence>
<dbReference type="InterPro" id="IPR039278">
    <property type="entry name" value="Red1"/>
</dbReference>
<accession>A0A9D4VNR2</accession>
<dbReference type="InterPro" id="IPR013792">
    <property type="entry name" value="RNA3'P_cycl/enolpyr_Trfase_a/b"/>
</dbReference>
<dbReference type="AlphaFoldDB" id="A0A9D4VNR2"/>
<reference evidence="3 4" key="1">
    <citation type="journal article" date="2022" name="Nat. Genet.">
        <title>Improved pea reference genome and pan-genome highlight genomic features and evolutionary characteristics.</title>
        <authorList>
            <person name="Yang T."/>
            <person name="Liu R."/>
            <person name="Luo Y."/>
            <person name="Hu S."/>
            <person name="Wang D."/>
            <person name="Wang C."/>
            <person name="Pandey M.K."/>
            <person name="Ge S."/>
            <person name="Xu Q."/>
            <person name="Li N."/>
            <person name="Li G."/>
            <person name="Huang Y."/>
            <person name="Saxena R.K."/>
            <person name="Ji Y."/>
            <person name="Li M."/>
            <person name="Yan X."/>
            <person name="He Y."/>
            <person name="Liu Y."/>
            <person name="Wang X."/>
            <person name="Xiang C."/>
            <person name="Varshney R.K."/>
            <person name="Ding H."/>
            <person name="Gao S."/>
            <person name="Zong X."/>
        </authorList>
    </citation>
    <scope>NUCLEOTIDE SEQUENCE [LARGE SCALE GENOMIC DNA]</scope>
    <source>
        <strain evidence="3 4">cv. Zhongwan 6</strain>
    </source>
</reference>
<dbReference type="Gramene" id="Psat07G0255700-T1">
    <property type="protein sequence ID" value="KAI5386026.1"/>
    <property type="gene ID" value="KIW84_072557"/>
</dbReference>
<keyword evidence="2" id="KW-0732">Signal</keyword>
<gene>
    <name evidence="3" type="ORF">KIW84_072557</name>
</gene>
<dbReference type="GO" id="GO:0000178">
    <property type="term" value="C:exosome (RNase complex)"/>
    <property type="evidence" value="ECO:0007669"/>
    <property type="project" value="TreeGrafter"/>
</dbReference>
<dbReference type="PANTHER" id="PTHR21563:SF3">
    <property type="entry name" value="ZINC FINGER C3H1 DOMAIN-CONTAINING PROTEIN"/>
    <property type="match status" value="1"/>
</dbReference>